<evidence type="ECO:0000259" key="2">
    <source>
        <dbReference type="PROSITE" id="PS50891"/>
    </source>
</evidence>
<name>A0ABD3EGZ3_9LAMI</name>
<dbReference type="EMBL" id="JAVIJP010000005">
    <property type="protein sequence ID" value="KAL3653446.1"/>
    <property type="molecule type" value="Genomic_DNA"/>
</dbReference>
<comment type="caution">
    <text evidence="3">The sequence shown here is derived from an EMBL/GenBank/DDBJ whole genome shotgun (WGS) entry which is preliminary data.</text>
</comment>
<reference evidence="4" key="1">
    <citation type="journal article" date="2024" name="IScience">
        <title>Strigolactones Initiate the Formation of Haustorium-like Structures in Castilleja.</title>
        <authorList>
            <person name="Buerger M."/>
            <person name="Peterson D."/>
            <person name="Chory J."/>
        </authorList>
    </citation>
    <scope>NUCLEOTIDE SEQUENCE [LARGE SCALE GENOMIC DNA]</scope>
</reference>
<sequence length="192" mass="21597">MGVGSSPCASCKLLRRRCAKDCIFAPYFPSDDPHKFAIVHKVFGASNVSKMLQELPVHQRSDAVNSLVYEANARTRDPVYGCVGAITYLQNQVSQLQMQLAMAKAEILCIQVQQDQQQQAAFLANTTNNINNPFNMLLHEDVINACDHHDDDDDKSFLLQNNNLFNFSTSSNNVMYHDSFKKESMYGHDMVS</sequence>
<gene>
    <name evidence="3" type="ORF">CASFOL_003127</name>
</gene>
<evidence type="ECO:0000313" key="4">
    <source>
        <dbReference type="Proteomes" id="UP001632038"/>
    </source>
</evidence>
<evidence type="ECO:0000313" key="3">
    <source>
        <dbReference type="EMBL" id="KAL3653446.1"/>
    </source>
</evidence>
<dbReference type="PANTHER" id="PTHR31301">
    <property type="entry name" value="LOB DOMAIN-CONTAINING PROTEIN 4-RELATED"/>
    <property type="match status" value="1"/>
</dbReference>
<dbReference type="InterPro" id="IPR004883">
    <property type="entry name" value="LOB"/>
</dbReference>
<dbReference type="Pfam" id="PF03195">
    <property type="entry name" value="LOB"/>
    <property type="match status" value="1"/>
</dbReference>
<organism evidence="3 4">
    <name type="scientific">Castilleja foliolosa</name>
    <dbReference type="NCBI Taxonomy" id="1961234"/>
    <lineage>
        <taxon>Eukaryota</taxon>
        <taxon>Viridiplantae</taxon>
        <taxon>Streptophyta</taxon>
        <taxon>Embryophyta</taxon>
        <taxon>Tracheophyta</taxon>
        <taxon>Spermatophyta</taxon>
        <taxon>Magnoliopsida</taxon>
        <taxon>eudicotyledons</taxon>
        <taxon>Gunneridae</taxon>
        <taxon>Pentapetalae</taxon>
        <taxon>asterids</taxon>
        <taxon>lamiids</taxon>
        <taxon>Lamiales</taxon>
        <taxon>Orobanchaceae</taxon>
        <taxon>Pedicularideae</taxon>
        <taxon>Castillejinae</taxon>
        <taxon>Castilleja</taxon>
    </lineage>
</organism>
<dbReference type="AlphaFoldDB" id="A0ABD3EGZ3"/>
<proteinExistence type="inferred from homology"/>
<dbReference type="PROSITE" id="PS50891">
    <property type="entry name" value="LOB"/>
    <property type="match status" value="1"/>
</dbReference>
<comment type="similarity">
    <text evidence="1">Belongs to the LOB domain-containing protein family.</text>
</comment>
<feature type="domain" description="LOB" evidence="2">
    <location>
        <begin position="6"/>
        <end position="107"/>
    </location>
</feature>
<dbReference type="Proteomes" id="UP001632038">
    <property type="component" value="Unassembled WGS sequence"/>
</dbReference>
<accession>A0ABD3EGZ3</accession>
<dbReference type="PANTHER" id="PTHR31301:SF84">
    <property type="entry name" value="LOB DOMAIN-CONTAINING PROTEIN 12-LIKE"/>
    <property type="match status" value="1"/>
</dbReference>
<protein>
    <recommendedName>
        <fullName evidence="2">LOB domain-containing protein</fullName>
    </recommendedName>
</protein>
<keyword evidence="4" id="KW-1185">Reference proteome</keyword>
<evidence type="ECO:0000256" key="1">
    <source>
        <dbReference type="ARBA" id="ARBA00005474"/>
    </source>
</evidence>